<evidence type="ECO:0000313" key="2">
    <source>
        <dbReference type="EMBL" id="GFD05332.1"/>
    </source>
</evidence>
<accession>A0A699T4K3</accession>
<name>A0A699T4K3_TANCI</name>
<organism evidence="2">
    <name type="scientific">Tanacetum cinerariifolium</name>
    <name type="common">Dalmatian daisy</name>
    <name type="synonym">Chrysanthemum cinerariifolium</name>
    <dbReference type="NCBI Taxonomy" id="118510"/>
    <lineage>
        <taxon>Eukaryota</taxon>
        <taxon>Viridiplantae</taxon>
        <taxon>Streptophyta</taxon>
        <taxon>Embryophyta</taxon>
        <taxon>Tracheophyta</taxon>
        <taxon>Spermatophyta</taxon>
        <taxon>Magnoliopsida</taxon>
        <taxon>eudicotyledons</taxon>
        <taxon>Gunneridae</taxon>
        <taxon>Pentapetalae</taxon>
        <taxon>asterids</taxon>
        <taxon>campanulids</taxon>
        <taxon>Asterales</taxon>
        <taxon>Asteraceae</taxon>
        <taxon>Asteroideae</taxon>
        <taxon>Anthemideae</taxon>
        <taxon>Anthemidinae</taxon>
        <taxon>Tanacetum</taxon>
    </lineage>
</organism>
<gene>
    <name evidence="2" type="ORF">Tci_877301</name>
</gene>
<protein>
    <submittedName>
        <fullName evidence="2">Integrator complex subunit 11</fullName>
    </submittedName>
</protein>
<proteinExistence type="predicted"/>
<evidence type="ECO:0000259" key="1">
    <source>
        <dbReference type="Pfam" id="PF00078"/>
    </source>
</evidence>
<sequence length="169" mass="20221">QLLQLLERVIERRLRRETKNQFGFIPRRSMTEAIHLLRSLMKKYKERQIDLHMAFLDLEKAYDSVPHEVVWKTLIDKGTPRRYSRVIRICCRTIVREEDIRKRWGEYFSSLFNKNPFNESRAGVGKAVGSSSPHMHYECYYSRINQGELKTALKKMGEKQSRRPRPDSY</sequence>
<dbReference type="PANTHER" id="PTHR19446">
    <property type="entry name" value="REVERSE TRANSCRIPTASES"/>
    <property type="match status" value="1"/>
</dbReference>
<dbReference type="EMBL" id="BKCJ011217670">
    <property type="protein sequence ID" value="GFD05332.1"/>
    <property type="molecule type" value="Genomic_DNA"/>
</dbReference>
<feature type="non-terminal residue" evidence="2">
    <location>
        <position position="1"/>
    </location>
</feature>
<dbReference type="AlphaFoldDB" id="A0A699T4K3"/>
<reference evidence="2" key="1">
    <citation type="journal article" date="2019" name="Sci. Rep.">
        <title>Draft genome of Tanacetum cinerariifolium, the natural source of mosquito coil.</title>
        <authorList>
            <person name="Yamashiro T."/>
            <person name="Shiraishi A."/>
            <person name="Satake H."/>
            <person name="Nakayama K."/>
        </authorList>
    </citation>
    <scope>NUCLEOTIDE SEQUENCE</scope>
</reference>
<dbReference type="InterPro" id="IPR000477">
    <property type="entry name" value="RT_dom"/>
</dbReference>
<dbReference type="Pfam" id="PF00078">
    <property type="entry name" value="RVT_1"/>
    <property type="match status" value="1"/>
</dbReference>
<comment type="caution">
    <text evidence="2">The sequence shown here is derived from an EMBL/GenBank/DDBJ whole genome shotgun (WGS) entry which is preliminary data.</text>
</comment>
<feature type="domain" description="Reverse transcriptase" evidence="1">
    <location>
        <begin position="4"/>
        <end position="91"/>
    </location>
</feature>